<dbReference type="AlphaFoldDB" id="A0AAV4DUR2"/>
<evidence type="ECO:0000313" key="2">
    <source>
        <dbReference type="EMBL" id="GFO47651.1"/>
    </source>
</evidence>
<feature type="compositionally biased region" description="Basic and acidic residues" evidence="1">
    <location>
        <begin position="117"/>
        <end position="127"/>
    </location>
</feature>
<dbReference type="Proteomes" id="UP000735302">
    <property type="component" value="Unassembled WGS sequence"/>
</dbReference>
<evidence type="ECO:0000313" key="3">
    <source>
        <dbReference type="Proteomes" id="UP000735302"/>
    </source>
</evidence>
<feature type="region of interest" description="Disordered" evidence="1">
    <location>
        <begin position="114"/>
        <end position="139"/>
    </location>
</feature>
<organism evidence="2 3">
    <name type="scientific">Plakobranchus ocellatus</name>
    <dbReference type="NCBI Taxonomy" id="259542"/>
    <lineage>
        <taxon>Eukaryota</taxon>
        <taxon>Metazoa</taxon>
        <taxon>Spiralia</taxon>
        <taxon>Lophotrochozoa</taxon>
        <taxon>Mollusca</taxon>
        <taxon>Gastropoda</taxon>
        <taxon>Heterobranchia</taxon>
        <taxon>Euthyneura</taxon>
        <taxon>Panpulmonata</taxon>
        <taxon>Sacoglossa</taxon>
        <taxon>Placobranchoidea</taxon>
        <taxon>Plakobranchidae</taxon>
        <taxon>Plakobranchus</taxon>
    </lineage>
</organism>
<dbReference type="EMBL" id="BLXT01008339">
    <property type="protein sequence ID" value="GFO47651.1"/>
    <property type="molecule type" value="Genomic_DNA"/>
</dbReference>
<keyword evidence="3" id="KW-1185">Reference proteome</keyword>
<gene>
    <name evidence="2" type="ORF">PoB_007415600</name>
</gene>
<evidence type="ECO:0000256" key="1">
    <source>
        <dbReference type="SAM" id="MobiDB-lite"/>
    </source>
</evidence>
<sequence length="139" mass="15820">MRCYECQRYSHGKDRCKKPAAVCVRCGCSADPHCVNCRGDHAASSKTCPKLLEEQAFLRYKAENGGTFQQARNAEKLWLKSIKRFQPEHMLMPTSQNLERSQQRLPRVVAEVPLLPRPREKAKKDTSALKSQRAAETTC</sequence>
<feature type="compositionally biased region" description="Polar residues" evidence="1">
    <location>
        <begin position="128"/>
        <end position="139"/>
    </location>
</feature>
<proteinExistence type="predicted"/>
<comment type="caution">
    <text evidence="2">The sequence shown here is derived from an EMBL/GenBank/DDBJ whole genome shotgun (WGS) entry which is preliminary data.</text>
</comment>
<reference evidence="2 3" key="1">
    <citation type="journal article" date="2021" name="Elife">
        <title>Chloroplast acquisition without the gene transfer in kleptoplastic sea slugs, Plakobranchus ocellatus.</title>
        <authorList>
            <person name="Maeda T."/>
            <person name="Takahashi S."/>
            <person name="Yoshida T."/>
            <person name="Shimamura S."/>
            <person name="Takaki Y."/>
            <person name="Nagai Y."/>
            <person name="Toyoda A."/>
            <person name="Suzuki Y."/>
            <person name="Arimoto A."/>
            <person name="Ishii H."/>
            <person name="Satoh N."/>
            <person name="Nishiyama T."/>
            <person name="Hasebe M."/>
            <person name="Maruyama T."/>
            <person name="Minagawa J."/>
            <person name="Obokata J."/>
            <person name="Shigenobu S."/>
        </authorList>
    </citation>
    <scope>NUCLEOTIDE SEQUENCE [LARGE SCALE GENOMIC DNA]</scope>
</reference>
<name>A0AAV4DUR2_9GAST</name>
<accession>A0AAV4DUR2</accession>
<protein>
    <submittedName>
        <fullName evidence="2">Nucleic-acid-binding protein from mobile element jockey</fullName>
    </submittedName>
</protein>